<evidence type="ECO:0000313" key="2">
    <source>
        <dbReference type="Proteomes" id="UP000784294"/>
    </source>
</evidence>
<dbReference type="AlphaFoldDB" id="A0A448WKB1"/>
<name>A0A448WKB1_9PLAT</name>
<keyword evidence="2" id="KW-1185">Reference proteome</keyword>
<sequence length="81" mass="8713">MPNVPFTLRWLTPFLSPPYCAGSVDPSLQFKSAILFQVLSDSSSCLVGPVSYPSDSVISLDHCHPIRATRGVVPYTASSLS</sequence>
<organism evidence="1 2">
    <name type="scientific">Protopolystoma xenopodis</name>
    <dbReference type="NCBI Taxonomy" id="117903"/>
    <lineage>
        <taxon>Eukaryota</taxon>
        <taxon>Metazoa</taxon>
        <taxon>Spiralia</taxon>
        <taxon>Lophotrochozoa</taxon>
        <taxon>Platyhelminthes</taxon>
        <taxon>Monogenea</taxon>
        <taxon>Polyopisthocotylea</taxon>
        <taxon>Polystomatidea</taxon>
        <taxon>Polystomatidae</taxon>
        <taxon>Protopolystoma</taxon>
    </lineage>
</organism>
<reference evidence="1" key="1">
    <citation type="submission" date="2018-11" db="EMBL/GenBank/DDBJ databases">
        <authorList>
            <consortium name="Pathogen Informatics"/>
        </authorList>
    </citation>
    <scope>NUCLEOTIDE SEQUENCE</scope>
</reference>
<comment type="caution">
    <text evidence="1">The sequence shown here is derived from an EMBL/GenBank/DDBJ whole genome shotgun (WGS) entry which is preliminary data.</text>
</comment>
<dbReference type="Proteomes" id="UP000784294">
    <property type="component" value="Unassembled WGS sequence"/>
</dbReference>
<evidence type="ECO:0000313" key="1">
    <source>
        <dbReference type="EMBL" id="VEL13656.1"/>
    </source>
</evidence>
<accession>A0A448WKB1</accession>
<gene>
    <name evidence="1" type="ORF">PXEA_LOCUS7096</name>
</gene>
<dbReference type="EMBL" id="CAAALY010018452">
    <property type="protein sequence ID" value="VEL13656.1"/>
    <property type="molecule type" value="Genomic_DNA"/>
</dbReference>
<proteinExistence type="predicted"/>
<protein>
    <submittedName>
        <fullName evidence="1">Uncharacterized protein</fullName>
    </submittedName>
</protein>